<gene>
    <name evidence="8" type="ORF">KP509_05G079000</name>
</gene>
<feature type="compositionally biased region" description="Polar residues" evidence="6">
    <location>
        <begin position="531"/>
        <end position="568"/>
    </location>
</feature>
<keyword evidence="3" id="KW-0805">Transcription regulation</keyword>
<evidence type="ECO:0000256" key="1">
    <source>
        <dbReference type="ARBA" id="ARBA00004123"/>
    </source>
</evidence>
<keyword evidence="2" id="KW-0678">Repressor</keyword>
<feature type="compositionally biased region" description="Basic and acidic residues" evidence="6">
    <location>
        <begin position="604"/>
        <end position="615"/>
    </location>
</feature>
<keyword evidence="4" id="KW-0804">Transcription</keyword>
<evidence type="ECO:0000256" key="2">
    <source>
        <dbReference type="ARBA" id="ARBA00022491"/>
    </source>
</evidence>
<proteinExistence type="predicted"/>
<sequence>MAPGVREKLKKRPVNSYSKPPIWQDAMVEVKETFRRIQRVKHSGFTLWDDRTMRSGPDLSRNRLARVKMQAPLSGFNLPSRTLREIENNRSQPPIVSFNHLQNLLGMCRRINAQSLLKERKKNPHDPCLYPVYLRRPVERTATPPRAPAPPPSSSTTPRRSSSVGVDQRRRSSTPPAASGGGLSQTPPGPNNASARKRPQTARPAVEKPPYAYAPRKFTLLLDISNRPAGVAVPPLFPTRPSSAASTPRPASSRSQKEDTLSRPTDQQASKKGHPHVPCLKKVPHDAGTPNLASDRTYDRSSQHSGSLSSFGPIAEAYFNQRPRSAGDNRPISAGEVHSKLPVSRGRAGPNSNRGKSATESHSRSLIVTDLPPQGSMSASPPSGLASPPASDSPNTGYGAVRAPGGGKTRAKTSSNVNSKKDPSIKSGSAAKERPPSRRGSKPLRKNNRKKGSATDSQLPLGVSTPADLSTMDGSDDNLSRKASEESTTKNADRSISPPQRTRSLFPENSDIVEPPEGMPRGMIAPPFIGSTESAEASITNRRSSIASKGPETSQGMSSIIESLFSSETTDESVATKIPEQARHAPAYDEPSPGRPKVSFAAPDRQEKKHGKEPATDLSQSPLDEALERLLSPRYTDTTTSSVHTTNIGHGVHRASGYRYDDGYSSERELTFPIDAPSKGATVSKESSDDDSMRSSTSVRSCSSSLEMQTECERDEGEESDAVGSSRTQQPMSIRHSTGHRATSYRGARNLRDALQDPLSIESEEEQFIHGEPRSPASNVFIKFSANAYQDFKNSMMNCIINDHLENAPDEELDNLFQLYIDLNQSTHHGVLHQVFRDVKLELRRLPRSSS</sequence>
<evidence type="ECO:0000256" key="4">
    <source>
        <dbReference type="ARBA" id="ARBA00023163"/>
    </source>
</evidence>
<evidence type="ECO:0000256" key="6">
    <source>
        <dbReference type="SAM" id="MobiDB-lite"/>
    </source>
</evidence>
<dbReference type="PROSITE" id="PS51754">
    <property type="entry name" value="OVATE"/>
    <property type="match status" value="1"/>
</dbReference>
<dbReference type="InterPro" id="IPR006458">
    <property type="entry name" value="Ovate_C"/>
</dbReference>
<feature type="compositionally biased region" description="Low complexity" evidence="6">
    <location>
        <begin position="694"/>
        <end position="705"/>
    </location>
</feature>
<accession>A0A8T2UN35</accession>
<feature type="compositionally biased region" description="Low complexity" evidence="6">
    <location>
        <begin position="239"/>
        <end position="254"/>
    </location>
</feature>
<feature type="domain" description="OVATE" evidence="7">
    <location>
        <begin position="781"/>
        <end position="842"/>
    </location>
</feature>
<feature type="compositionally biased region" description="Low complexity" evidence="6">
    <location>
        <begin position="154"/>
        <end position="163"/>
    </location>
</feature>
<reference evidence="8" key="1">
    <citation type="submission" date="2021-08" db="EMBL/GenBank/DDBJ databases">
        <title>WGS assembly of Ceratopteris richardii.</title>
        <authorList>
            <person name="Marchant D.B."/>
            <person name="Chen G."/>
            <person name="Jenkins J."/>
            <person name="Shu S."/>
            <person name="Leebens-Mack J."/>
            <person name="Grimwood J."/>
            <person name="Schmutz J."/>
            <person name="Soltis P."/>
            <person name="Soltis D."/>
            <person name="Chen Z.-H."/>
        </authorList>
    </citation>
    <scope>NUCLEOTIDE SEQUENCE</scope>
    <source>
        <strain evidence="8">Whitten #5841</strain>
        <tissue evidence="8">Leaf</tissue>
    </source>
</reference>
<evidence type="ECO:0000313" key="9">
    <source>
        <dbReference type="Proteomes" id="UP000825935"/>
    </source>
</evidence>
<name>A0A8T2UN35_CERRI</name>
<feature type="compositionally biased region" description="Polar residues" evidence="6">
    <location>
        <begin position="723"/>
        <end position="736"/>
    </location>
</feature>
<organism evidence="8 9">
    <name type="scientific">Ceratopteris richardii</name>
    <name type="common">Triangle waterfern</name>
    <dbReference type="NCBI Taxonomy" id="49495"/>
    <lineage>
        <taxon>Eukaryota</taxon>
        <taxon>Viridiplantae</taxon>
        <taxon>Streptophyta</taxon>
        <taxon>Embryophyta</taxon>
        <taxon>Tracheophyta</taxon>
        <taxon>Polypodiopsida</taxon>
        <taxon>Polypodiidae</taxon>
        <taxon>Polypodiales</taxon>
        <taxon>Pteridineae</taxon>
        <taxon>Pteridaceae</taxon>
        <taxon>Parkerioideae</taxon>
        <taxon>Ceratopteris</taxon>
    </lineage>
</organism>
<evidence type="ECO:0000259" key="7">
    <source>
        <dbReference type="PROSITE" id="PS51754"/>
    </source>
</evidence>
<dbReference type="Proteomes" id="UP000825935">
    <property type="component" value="Chromosome 5"/>
</dbReference>
<dbReference type="Pfam" id="PF04844">
    <property type="entry name" value="Ovate"/>
    <property type="match status" value="1"/>
</dbReference>
<feature type="region of interest" description="Disordered" evidence="6">
    <location>
        <begin position="141"/>
        <end position="210"/>
    </location>
</feature>
<dbReference type="OrthoDB" id="1939625at2759"/>
<dbReference type="AlphaFoldDB" id="A0A8T2UN35"/>
<feature type="compositionally biased region" description="Low complexity" evidence="6">
    <location>
        <begin position="636"/>
        <end position="646"/>
    </location>
</feature>
<feature type="compositionally biased region" description="Basic and acidic residues" evidence="6">
    <location>
        <begin position="659"/>
        <end position="670"/>
    </location>
</feature>
<dbReference type="GO" id="GO:0005634">
    <property type="term" value="C:nucleus"/>
    <property type="evidence" value="ECO:0007669"/>
    <property type="project" value="UniProtKB-SubCell"/>
</dbReference>
<comment type="subcellular location">
    <subcellularLocation>
        <location evidence="1">Nucleus</location>
    </subcellularLocation>
</comment>
<protein>
    <recommendedName>
        <fullName evidence="7">OVATE domain-containing protein</fullName>
    </recommendedName>
</protein>
<keyword evidence="5" id="KW-0539">Nucleus</keyword>
<keyword evidence="9" id="KW-1185">Reference proteome</keyword>
<evidence type="ECO:0000256" key="5">
    <source>
        <dbReference type="ARBA" id="ARBA00023242"/>
    </source>
</evidence>
<dbReference type="EMBL" id="CM035410">
    <property type="protein sequence ID" value="KAH7437571.1"/>
    <property type="molecule type" value="Genomic_DNA"/>
</dbReference>
<evidence type="ECO:0000256" key="3">
    <source>
        <dbReference type="ARBA" id="ARBA00023015"/>
    </source>
</evidence>
<feature type="compositionally biased region" description="Basic and acidic residues" evidence="6">
    <location>
        <begin position="478"/>
        <end position="493"/>
    </location>
</feature>
<feature type="region of interest" description="Disordered" evidence="6">
    <location>
        <begin position="233"/>
        <end position="311"/>
    </location>
</feature>
<feature type="compositionally biased region" description="Low complexity" evidence="6">
    <location>
        <begin position="376"/>
        <end position="394"/>
    </location>
</feature>
<feature type="compositionally biased region" description="Basic residues" evidence="6">
    <location>
        <begin position="437"/>
        <end position="452"/>
    </location>
</feature>
<evidence type="ECO:0000313" key="8">
    <source>
        <dbReference type="EMBL" id="KAH7437571.1"/>
    </source>
</evidence>
<feature type="region of interest" description="Disordered" evidence="6">
    <location>
        <begin position="323"/>
        <end position="749"/>
    </location>
</feature>
<comment type="caution">
    <text evidence="8">The sequence shown here is derived from an EMBL/GenBank/DDBJ whole genome shotgun (WGS) entry which is preliminary data.</text>
</comment>